<feature type="signal peptide" evidence="2">
    <location>
        <begin position="1"/>
        <end position="20"/>
    </location>
</feature>
<keyword evidence="4" id="KW-1185">Reference proteome</keyword>
<protein>
    <recommendedName>
        <fullName evidence="5">Apple domain-containing protein</fullName>
    </recommendedName>
</protein>
<keyword evidence="2" id="KW-0732">Signal</keyword>
<name>A0A2J5HUM4_9EURO</name>
<organism evidence="3 4">
    <name type="scientific">Aspergillus taichungensis</name>
    <dbReference type="NCBI Taxonomy" id="482145"/>
    <lineage>
        <taxon>Eukaryota</taxon>
        <taxon>Fungi</taxon>
        <taxon>Dikarya</taxon>
        <taxon>Ascomycota</taxon>
        <taxon>Pezizomycotina</taxon>
        <taxon>Eurotiomycetes</taxon>
        <taxon>Eurotiomycetidae</taxon>
        <taxon>Eurotiales</taxon>
        <taxon>Aspergillaceae</taxon>
        <taxon>Aspergillus</taxon>
        <taxon>Aspergillus subgen. Circumdati</taxon>
    </lineage>
</organism>
<dbReference type="Proteomes" id="UP000235023">
    <property type="component" value="Unassembled WGS sequence"/>
</dbReference>
<reference evidence="4" key="1">
    <citation type="submission" date="2017-12" db="EMBL/GenBank/DDBJ databases">
        <authorList>
            <consortium name="DOE Joint Genome Institute"/>
            <person name="Mondo S.J."/>
            <person name="Kjaerbolling I."/>
            <person name="Vesth T.C."/>
            <person name="Frisvad J.C."/>
            <person name="Nybo J.L."/>
            <person name="Theobald S."/>
            <person name="Kuo A."/>
            <person name="Bowyer P."/>
            <person name="Matsuda Y."/>
            <person name="Lyhne E.K."/>
            <person name="Kogle M.E."/>
            <person name="Clum A."/>
            <person name="Lipzen A."/>
            <person name="Salamov A."/>
            <person name="Ngan C.Y."/>
            <person name="Daum C."/>
            <person name="Chiniquy J."/>
            <person name="Barry K."/>
            <person name="LaButti K."/>
            <person name="Haridas S."/>
            <person name="Simmons B.A."/>
            <person name="Magnuson J.K."/>
            <person name="Mortensen U.H."/>
            <person name="Larsen T.O."/>
            <person name="Grigoriev I.V."/>
            <person name="Baker S.E."/>
            <person name="Andersen M.R."/>
            <person name="Nordberg H.P."/>
            <person name="Cantor M.N."/>
            <person name="Hua S.X."/>
        </authorList>
    </citation>
    <scope>NUCLEOTIDE SEQUENCE [LARGE SCALE GENOMIC DNA]</scope>
    <source>
        <strain evidence="4">IBT 19404</strain>
    </source>
</reference>
<evidence type="ECO:0000313" key="4">
    <source>
        <dbReference type="Proteomes" id="UP000235023"/>
    </source>
</evidence>
<evidence type="ECO:0000256" key="1">
    <source>
        <dbReference type="SAM" id="MobiDB-lite"/>
    </source>
</evidence>
<accession>A0A2J5HUM4</accession>
<feature type="chain" id="PRO_5014438118" description="Apple domain-containing protein" evidence="2">
    <location>
        <begin position="21"/>
        <end position="239"/>
    </location>
</feature>
<evidence type="ECO:0008006" key="5">
    <source>
        <dbReference type="Google" id="ProtNLM"/>
    </source>
</evidence>
<dbReference type="EMBL" id="KZ559540">
    <property type="protein sequence ID" value="PLN81079.1"/>
    <property type="molecule type" value="Genomic_DNA"/>
</dbReference>
<evidence type="ECO:0000256" key="2">
    <source>
        <dbReference type="SAM" id="SignalP"/>
    </source>
</evidence>
<feature type="compositionally biased region" description="Polar residues" evidence="1">
    <location>
        <begin position="65"/>
        <end position="74"/>
    </location>
</feature>
<dbReference type="AlphaFoldDB" id="A0A2J5HUM4"/>
<dbReference type="OrthoDB" id="3899536at2759"/>
<feature type="region of interest" description="Disordered" evidence="1">
    <location>
        <begin position="23"/>
        <end position="91"/>
    </location>
</feature>
<proteinExistence type="predicted"/>
<gene>
    <name evidence="3" type="ORF">BDW42DRAFT_169546</name>
</gene>
<evidence type="ECO:0000313" key="3">
    <source>
        <dbReference type="EMBL" id="PLN81079.1"/>
    </source>
</evidence>
<sequence length="239" mass="25122">MRFLFVSVVSLLALGTLSNALNIRDGSDQGVENSGSTQTGDDGGGAANGDSSRDMTNDNGIEDNVQGNHNGDPQNGSNGHSHNDDDDSGIKRICPHLATQDKGCVRYTRGFDVTGVVSEVDLTFPEVASKCDCIQACLDRPGTCANYVWKFSTADAVESGHRTCTLYSDFNLPGNVSIQFDLGSANNKNINAAGITSKEANPDDGGPVPQAFKDLDSLVPDHDAVSGPVWVLANGKVQC</sequence>